<keyword evidence="3 6" id="KW-0812">Transmembrane</keyword>
<evidence type="ECO:0000256" key="5">
    <source>
        <dbReference type="ARBA" id="ARBA00023136"/>
    </source>
</evidence>
<feature type="transmembrane region" description="Helical" evidence="6">
    <location>
        <begin position="218"/>
        <end position="239"/>
    </location>
</feature>
<dbReference type="InterPro" id="IPR050475">
    <property type="entry name" value="Prenyltransferase_related"/>
</dbReference>
<dbReference type="EMBL" id="BMMF01000008">
    <property type="protein sequence ID" value="GGK40493.1"/>
    <property type="molecule type" value="Genomic_DNA"/>
</dbReference>
<protein>
    <submittedName>
        <fullName evidence="7">Decaprenyl-phosphate phosphoribosyltransferase</fullName>
    </submittedName>
</protein>
<feature type="transmembrane region" description="Helical" evidence="6">
    <location>
        <begin position="176"/>
        <end position="197"/>
    </location>
</feature>
<comment type="subcellular location">
    <subcellularLocation>
        <location evidence="1">Membrane</location>
        <topology evidence="1">Multi-pass membrane protein</topology>
    </subcellularLocation>
</comment>
<evidence type="ECO:0000256" key="6">
    <source>
        <dbReference type="SAM" id="Phobius"/>
    </source>
</evidence>
<dbReference type="AlphaFoldDB" id="A0A917QB84"/>
<evidence type="ECO:0000313" key="8">
    <source>
        <dbReference type="Proteomes" id="UP000600449"/>
    </source>
</evidence>
<organism evidence="7 8">
    <name type="scientific">Salinarimonas ramus</name>
    <dbReference type="NCBI Taxonomy" id="690164"/>
    <lineage>
        <taxon>Bacteria</taxon>
        <taxon>Pseudomonadati</taxon>
        <taxon>Pseudomonadota</taxon>
        <taxon>Alphaproteobacteria</taxon>
        <taxon>Hyphomicrobiales</taxon>
        <taxon>Salinarimonadaceae</taxon>
        <taxon>Salinarimonas</taxon>
    </lineage>
</organism>
<dbReference type="Gene3D" id="1.10.357.140">
    <property type="entry name" value="UbiA prenyltransferase"/>
    <property type="match status" value="1"/>
</dbReference>
<dbReference type="GO" id="GO:0016757">
    <property type="term" value="F:glycosyltransferase activity"/>
    <property type="evidence" value="ECO:0007669"/>
    <property type="project" value="UniProtKB-KW"/>
</dbReference>
<evidence type="ECO:0000256" key="2">
    <source>
        <dbReference type="ARBA" id="ARBA00022475"/>
    </source>
</evidence>
<dbReference type="GO" id="GO:0016020">
    <property type="term" value="C:membrane"/>
    <property type="evidence" value="ECO:0007669"/>
    <property type="project" value="UniProtKB-SubCell"/>
</dbReference>
<sequence length="308" mass="31476">MIELIKSRPGLASAPNANLRVKAAALLELARPSHVVKNGVVVVPWLLAGFEGSALAVVATLLGFVLASVAVYAINDSMDAAVDAAHPKKRHRPIPSGRVSVPEALAFALLAATAAGSATAILATDALAFVAVYLALNLFYSKVGKDIAVVDVAIVGAGFALRFLAGLAAIGMLGELAWAAGPIFIASVGLAVGKRLAKKATSAEKTDARVPRFYTPNVLTGLLILLSHLAVLAGAWAAFSADADIAGRFSLAPPVIAILSLIGVGVLSRAVYLMTTDSVEPATVFTRDRPTLVAVALGASILGFNALV</sequence>
<accession>A0A917QB84</accession>
<keyword evidence="4 6" id="KW-1133">Transmembrane helix</keyword>
<feature type="transmembrane region" description="Helical" evidence="6">
    <location>
        <begin position="54"/>
        <end position="74"/>
    </location>
</feature>
<reference evidence="7 8" key="1">
    <citation type="journal article" date="2014" name="Int. J. Syst. Evol. Microbiol.">
        <title>Complete genome sequence of Corynebacterium casei LMG S-19264T (=DSM 44701T), isolated from a smear-ripened cheese.</title>
        <authorList>
            <consortium name="US DOE Joint Genome Institute (JGI-PGF)"/>
            <person name="Walter F."/>
            <person name="Albersmeier A."/>
            <person name="Kalinowski J."/>
            <person name="Ruckert C."/>
        </authorList>
    </citation>
    <scope>NUCLEOTIDE SEQUENCE [LARGE SCALE GENOMIC DNA]</scope>
    <source>
        <strain evidence="7 8">CGMCC 1.9161</strain>
    </source>
</reference>
<evidence type="ECO:0000313" key="7">
    <source>
        <dbReference type="EMBL" id="GGK40493.1"/>
    </source>
</evidence>
<evidence type="ECO:0000256" key="3">
    <source>
        <dbReference type="ARBA" id="ARBA00022692"/>
    </source>
</evidence>
<feature type="transmembrane region" description="Helical" evidence="6">
    <location>
        <begin position="148"/>
        <end position="170"/>
    </location>
</feature>
<dbReference type="Proteomes" id="UP000600449">
    <property type="component" value="Unassembled WGS sequence"/>
</dbReference>
<keyword evidence="2" id="KW-1003">Cell membrane</keyword>
<keyword evidence="7" id="KW-0328">Glycosyltransferase</keyword>
<keyword evidence="8" id="KW-1185">Reference proteome</keyword>
<dbReference type="InterPro" id="IPR000537">
    <property type="entry name" value="UbiA_prenyltransferase"/>
</dbReference>
<dbReference type="GO" id="GO:0016765">
    <property type="term" value="F:transferase activity, transferring alkyl or aryl (other than methyl) groups"/>
    <property type="evidence" value="ECO:0007669"/>
    <property type="project" value="InterPro"/>
</dbReference>
<gene>
    <name evidence="7" type="ORF">GCM10011322_29550</name>
</gene>
<dbReference type="PANTHER" id="PTHR42723:SF1">
    <property type="entry name" value="CHLOROPHYLL SYNTHASE, CHLOROPLASTIC"/>
    <property type="match status" value="1"/>
</dbReference>
<keyword evidence="7" id="KW-0808">Transferase</keyword>
<dbReference type="RefSeq" id="WP_188913988.1">
    <property type="nucleotide sequence ID" value="NZ_BMMF01000008.1"/>
</dbReference>
<dbReference type="PANTHER" id="PTHR42723">
    <property type="entry name" value="CHLOROPHYLL SYNTHASE"/>
    <property type="match status" value="1"/>
</dbReference>
<feature type="transmembrane region" description="Helical" evidence="6">
    <location>
        <begin position="251"/>
        <end position="271"/>
    </location>
</feature>
<keyword evidence="5 6" id="KW-0472">Membrane</keyword>
<evidence type="ECO:0000256" key="1">
    <source>
        <dbReference type="ARBA" id="ARBA00004141"/>
    </source>
</evidence>
<feature type="transmembrane region" description="Helical" evidence="6">
    <location>
        <begin position="105"/>
        <end position="136"/>
    </location>
</feature>
<comment type="caution">
    <text evidence="7">The sequence shown here is derived from an EMBL/GenBank/DDBJ whole genome shotgun (WGS) entry which is preliminary data.</text>
</comment>
<dbReference type="InterPro" id="IPR044878">
    <property type="entry name" value="UbiA_sf"/>
</dbReference>
<name>A0A917QB84_9HYPH</name>
<dbReference type="Pfam" id="PF01040">
    <property type="entry name" value="UbiA"/>
    <property type="match status" value="1"/>
</dbReference>
<evidence type="ECO:0000256" key="4">
    <source>
        <dbReference type="ARBA" id="ARBA00022989"/>
    </source>
</evidence>
<proteinExistence type="predicted"/>